<dbReference type="Proteomes" id="UP000474630">
    <property type="component" value="Chromosome"/>
</dbReference>
<evidence type="ECO:0000313" key="5">
    <source>
        <dbReference type="Proteomes" id="UP000474630"/>
    </source>
</evidence>
<dbReference type="EMBL" id="CP048409">
    <property type="protein sequence ID" value="QIA06547.1"/>
    <property type="molecule type" value="Genomic_DNA"/>
</dbReference>
<dbReference type="KEGG" id="drc:G0Q07_01845"/>
<keyword evidence="5" id="KW-1185">Reference proteome</keyword>
<evidence type="ECO:0000259" key="3">
    <source>
        <dbReference type="Pfam" id="PF17293"/>
    </source>
</evidence>
<dbReference type="InterPro" id="IPR025269">
    <property type="entry name" value="SAM-like_dom"/>
</dbReference>
<organism evidence="4 5">
    <name type="scientific">Draconibacterium halophilum</name>
    <dbReference type="NCBI Taxonomy" id="2706887"/>
    <lineage>
        <taxon>Bacteria</taxon>
        <taxon>Pseudomonadati</taxon>
        <taxon>Bacteroidota</taxon>
        <taxon>Bacteroidia</taxon>
        <taxon>Marinilabiliales</taxon>
        <taxon>Prolixibacteraceae</taxon>
        <taxon>Draconibacterium</taxon>
    </lineage>
</organism>
<sequence>MRITIAFLLKKSKKREDRTYPVYVRFTFNGKRAELSTKLFVDQNSWDISKERMTGSSSLAKTTNNRLDKVASNILDIYNQFEAGNKKFDVVDIKNKLCGIEEEHGIVEMFGVYMNTIESNIGKGFSATTLKHYKTSKNRLLNFLSDVYGKKEWNLSNIGYKFINDFDVYLKSKYNNSVNTAWCYHKHMKKVLNIAVAMDYLSTNPYVKFQVKTEQPKREFLTQKELKRIRKKKIEIERLAIVRDIFLFACYTGLSYADISKLAKQHIRIGNDGKNGLL</sequence>
<dbReference type="InterPro" id="IPR011010">
    <property type="entry name" value="DNA_brk_join_enz"/>
</dbReference>
<proteinExistence type="predicted"/>
<dbReference type="Pfam" id="PF13102">
    <property type="entry name" value="Phage_int_SAM_5"/>
    <property type="match status" value="1"/>
</dbReference>
<dbReference type="RefSeq" id="WP_163344479.1">
    <property type="nucleotide sequence ID" value="NZ_CP048409.1"/>
</dbReference>
<protein>
    <recommendedName>
        <fullName evidence="6">Phage integrase SAM-like domain-containing protein</fullName>
    </recommendedName>
</protein>
<accession>A0A6C0R8X1</accession>
<name>A0A6C0R8X1_9BACT</name>
<feature type="domain" description="Phage integrase SAM-like" evidence="2">
    <location>
        <begin position="114"/>
        <end position="211"/>
    </location>
</feature>
<feature type="domain" description="Arm DNA-binding" evidence="3">
    <location>
        <begin position="7"/>
        <end position="93"/>
    </location>
</feature>
<dbReference type="AlphaFoldDB" id="A0A6C0R8X1"/>
<dbReference type="Gene3D" id="1.10.150.130">
    <property type="match status" value="1"/>
</dbReference>
<evidence type="ECO:0008006" key="6">
    <source>
        <dbReference type="Google" id="ProtNLM"/>
    </source>
</evidence>
<dbReference type="Pfam" id="PF17293">
    <property type="entry name" value="Arm-DNA-bind_5"/>
    <property type="match status" value="1"/>
</dbReference>
<evidence type="ECO:0000256" key="1">
    <source>
        <dbReference type="ARBA" id="ARBA00023125"/>
    </source>
</evidence>
<keyword evidence="1" id="KW-0238">DNA-binding</keyword>
<dbReference type="GO" id="GO:0003677">
    <property type="term" value="F:DNA binding"/>
    <property type="evidence" value="ECO:0007669"/>
    <property type="project" value="UniProtKB-KW"/>
</dbReference>
<evidence type="ECO:0000259" key="2">
    <source>
        <dbReference type="Pfam" id="PF13102"/>
    </source>
</evidence>
<gene>
    <name evidence="4" type="ORF">G0Q07_01845</name>
</gene>
<evidence type="ECO:0000313" key="4">
    <source>
        <dbReference type="EMBL" id="QIA06547.1"/>
    </source>
</evidence>
<dbReference type="InterPro" id="IPR010998">
    <property type="entry name" value="Integrase_recombinase_N"/>
</dbReference>
<dbReference type="SUPFAM" id="SSF56349">
    <property type="entry name" value="DNA breaking-rejoining enzymes"/>
    <property type="match status" value="1"/>
</dbReference>
<dbReference type="InterPro" id="IPR035386">
    <property type="entry name" value="Arm-DNA-bind_5"/>
</dbReference>
<reference evidence="4 5" key="1">
    <citation type="submission" date="2020-02" db="EMBL/GenBank/DDBJ databases">
        <title>Genome sequencing for Draconibacterium sp. strain M1.</title>
        <authorList>
            <person name="Park S.-J."/>
        </authorList>
    </citation>
    <scope>NUCLEOTIDE SEQUENCE [LARGE SCALE GENOMIC DNA]</scope>
    <source>
        <strain evidence="4 5">M1</strain>
    </source>
</reference>